<evidence type="ECO:0000256" key="4">
    <source>
        <dbReference type="ARBA" id="ARBA00023082"/>
    </source>
</evidence>
<dbReference type="SUPFAM" id="SSF88946">
    <property type="entry name" value="Sigma2 domain of RNA polymerase sigma factors"/>
    <property type="match status" value="1"/>
</dbReference>
<evidence type="ECO:0000313" key="8">
    <source>
        <dbReference type="EMBL" id="SDD28678.1"/>
    </source>
</evidence>
<gene>
    <name evidence="8" type="ORF">SAMN04489747_0623</name>
</gene>
<evidence type="ECO:0000256" key="3">
    <source>
        <dbReference type="ARBA" id="ARBA00023015"/>
    </source>
</evidence>
<dbReference type="STRING" id="675864.SAMN04489747_0623"/>
<dbReference type="InterPro" id="IPR007627">
    <property type="entry name" value="RNA_pol_sigma70_r2"/>
</dbReference>
<dbReference type="AlphaFoldDB" id="A0A1G6THW0"/>
<comment type="subunit">
    <text evidence="2">Interacts transiently with the RNA polymerase catalytic core formed by RpoA, RpoB, RpoC and RpoZ (2 alpha, 1 beta, 1 beta' and 1 omega subunit) to form the RNA polymerase holoenzyme that can initiate transcription.</text>
</comment>
<dbReference type="Gene3D" id="1.10.10.10">
    <property type="entry name" value="Winged helix-like DNA-binding domain superfamily/Winged helix DNA-binding domain"/>
    <property type="match status" value="1"/>
</dbReference>
<proteinExistence type="inferred from homology"/>
<evidence type="ECO:0000313" key="9">
    <source>
        <dbReference type="Proteomes" id="UP000198546"/>
    </source>
</evidence>
<dbReference type="GO" id="GO:0006352">
    <property type="term" value="P:DNA-templated transcription initiation"/>
    <property type="evidence" value="ECO:0007669"/>
    <property type="project" value="InterPro"/>
</dbReference>
<dbReference type="InterPro" id="IPR052704">
    <property type="entry name" value="ECF_Sigma-70_Domain"/>
</dbReference>
<feature type="domain" description="RNA polymerase sigma-70 region 2" evidence="6">
    <location>
        <begin position="16"/>
        <end position="78"/>
    </location>
</feature>
<keyword evidence="5" id="KW-0804">Transcription</keyword>
<evidence type="ECO:0000259" key="7">
    <source>
        <dbReference type="Pfam" id="PF08281"/>
    </source>
</evidence>
<dbReference type="RefSeq" id="WP_090590541.1">
    <property type="nucleotide sequence ID" value="NZ_LT629688.1"/>
</dbReference>
<reference evidence="8 9" key="1">
    <citation type="submission" date="2016-10" db="EMBL/GenBank/DDBJ databases">
        <authorList>
            <person name="de Groot N.N."/>
        </authorList>
    </citation>
    <scope>NUCLEOTIDE SEQUENCE [LARGE SCALE GENOMIC DNA]</scope>
    <source>
        <strain evidence="8 9">MON 2.2</strain>
    </source>
</reference>
<dbReference type="PANTHER" id="PTHR30173:SF43">
    <property type="entry name" value="ECF RNA POLYMERASE SIGMA FACTOR SIGI-RELATED"/>
    <property type="match status" value="1"/>
</dbReference>
<sequence length="299" mass="32152">MTDPAVTGSGLEDAFDARRQRLRSIAHRVLGSHWDADDAVQETWVRLSRVDADTIDNLNAWLTTVVSRVSIDLLRSRGARREDLDDDVPDTGAEDDDPETVTLRDEEVEAAMVVVLDQLTPLERLAFVLHDVFGLSFADVAPIVERSPAAARQLASRARRRVAGVDVPAERTRRADAVAAFLKASRQGDFGDLLQLLDPEVELRADPVVVAGAQASAEAGAPLLQPRVRGADAVARVFAGRAEETRVAIIDGLPGAVFAPDGVLRAAFVIHLGEHGIAGLEVIGDPSRLAQLRVVPARP</sequence>
<dbReference type="InterPro" id="IPR014284">
    <property type="entry name" value="RNA_pol_sigma-70_dom"/>
</dbReference>
<name>A0A1G6THW0_9ACTN</name>
<dbReference type="InterPro" id="IPR036388">
    <property type="entry name" value="WH-like_DNA-bd_sf"/>
</dbReference>
<dbReference type="Pfam" id="PF04542">
    <property type="entry name" value="Sigma70_r2"/>
    <property type="match status" value="1"/>
</dbReference>
<dbReference type="InterPro" id="IPR013324">
    <property type="entry name" value="RNA_pol_sigma_r3/r4-like"/>
</dbReference>
<dbReference type="InterPro" id="IPR032710">
    <property type="entry name" value="NTF2-like_dom_sf"/>
</dbReference>
<dbReference type="GO" id="GO:0003677">
    <property type="term" value="F:DNA binding"/>
    <property type="evidence" value="ECO:0007669"/>
    <property type="project" value="InterPro"/>
</dbReference>
<comment type="similarity">
    <text evidence="1">Belongs to the sigma-70 factor family. ECF subfamily.</text>
</comment>
<dbReference type="Proteomes" id="UP000198546">
    <property type="component" value="Chromosome i"/>
</dbReference>
<dbReference type="EMBL" id="LT629688">
    <property type="protein sequence ID" value="SDD28678.1"/>
    <property type="molecule type" value="Genomic_DNA"/>
</dbReference>
<dbReference type="InterPro" id="IPR013249">
    <property type="entry name" value="RNA_pol_sigma70_r4_t2"/>
</dbReference>
<evidence type="ECO:0000256" key="2">
    <source>
        <dbReference type="ARBA" id="ARBA00011344"/>
    </source>
</evidence>
<dbReference type="SUPFAM" id="SSF88659">
    <property type="entry name" value="Sigma3 and sigma4 domains of RNA polymerase sigma factors"/>
    <property type="match status" value="1"/>
</dbReference>
<dbReference type="SUPFAM" id="SSF54427">
    <property type="entry name" value="NTF2-like"/>
    <property type="match status" value="1"/>
</dbReference>
<accession>A0A1G6THW0</accession>
<organism evidence="8 9">
    <name type="scientific">Auraticoccus monumenti</name>
    <dbReference type="NCBI Taxonomy" id="675864"/>
    <lineage>
        <taxon>Bacteria</taxon>
        <taxon>Bacillati</taxon>
        <taxon>Actinomycetota</taxon>
        <taxon>Actinomycetes</taxon>
        <taxon>Propionibacteriales</taxon>
        <taxon>Propionibacteriaceae</taxon>
        <taxon>Auraticoccus</taxon>
    </lineage>
</organism>
<dbReference type="InterPro" id="IPR013325">
    <property type="entry name" value="RNA_pol_sigma_r2"/>
</dbReference>
<keyword evidence="3" id="KW-0805">Transcription regulation</keyword>
<dbReference type="OrthoDB" id="3211555at2"/>
<dbReference type="Pfam" id="PF08281">
    <property type="entry name" value="Sigma70_r4_2"/>
    <property type="match status" value="1"/>
</dbReference>
<keyword evidence="9" id="KW-1185">Reference proteome</keyword>
<feature type="domain" description="RNA polymerase sigma factor 70 region 4 type 2" evidence="7">
    <location>
        <begin position="115"/>
        <end position="161"/>
    </location>
</feature>
<evidence type="ECO:0000256" key="5">
    <source>
        <dbReference type="ARBA" id="ARBA00023163"/>
    </source>
</evidence>
<evidence type="ECO:0000256" key="1">
    <source>
        <dbReference type="ARBA" id="ARBA00010641"/>
    </source>
</evidence>
<dbReference type="GO" id="GO:0016987">
    <property type="term" value="F:sigma factor activity"/>
    <property type="evidence" value="ECO:0007669"/>
    <property type="project" value="UniProtKB-KW"/>
</dbReference>
<evidence type="ECO:0000259" key="6">
    <source>
        <dbReference type="Pfam" id="PF04542"/>
    </source>
</evidence>
<protein>
    <submittedName>
        <fullName evidence="8">RNA polymerase sigma-70 factor, ECF subfamily</fullName>
    </submittedName>
</protein>
<dbReference type="PANTHER" id="PTHR30173">
    <property type="entry name" value="SIGMA 19 FACTOR"/>
    <property type="match status" value="1"/>
</dbReference>
<dbReference type="NCBIfam" id="TIGR02937">
    <property type="entry name" value="sigma70-ECF"/>
    <property type="match status" value="1"/>
</dbReference>
<dbReference type="Gene3D" id="1.10.1740.10">
    <property type="match status" value="1"/>
</dbReference>
<keyword evidence="4" id="KW-0731">Sigma factor</keyword>